<reference evidence="2" key="1">
    <citation type="submission" date="2023-02" db="EMBL/GenBank/DDBJ databases">
        <title>Kitasatospora phosalacinea NBRC 14362.</title>
        <authorList>
            <person name="Ichikawa N."/>
            <person name="Sato H."/>
            <person name="Tonouchi N."/>
        </authorList>
    </citation>
    <scope>NUCLEOTIDE SEQUENCE</scope>
    <source>
        <strain evidence="2">NBRC 14362</strain>
    </source>
</reference>
<feature type="compositionally biased region" description="Low complexity" evidence="1">
    <location>
        <begin position="30"/>
        <end position="52"/>
    </location>
</feature>
<gene>
    <name evidence="2" type="ORF">Kpho01_40270</name>
</gene>
<evidence type="ECO:0000313" key="3">
    <source>
        <dbReference type="Proteomes" id="UP001165143"/>
    </source>
</evidence>
<feature type="region of interest" description="Disordered" evidence="1">
    <location>
        <begin position="18"/>
        <end position="87"/>
    </location>
</feature>
<dbReference type="Proteomes" id="UP001165143">
    <property type="component" value="Unassembled WGS sequence"/>
</dbReference>
<comment type="caution">
    <text evidence="2">The sequence shown here is derived from an EMBL/GenBank/DDBJ whole genome shotgun (WGS) entry which is preliminary data.</text>
</comment>
<sequence>MLPAPNTAIRSGSFVRFSDTGGSFDNGVSGTAPRPTARRVPPGRARGYRPVVKGPPAGAVQTRCERRCERGRGTEAVRARGGQVHAG</sequence>
<evidence type="ECO:0000313" key="2">
    <source>
        <dbReference type="EMBL" id="GLW56016.1"/>
    </source>
</evidence>
<organism evidence="2 3">
    <name type="scientific">Kitasatospora phosalacinea</name>
    <dbReference type="NCBI Taxonomy" id="2065"/>
    <lineage>
        <taxon>Bacteria</taxon>
        <taxon>Bacillati</taxon>
        <taxon>Actinomycetota</taxon>
        <taxon>Actinomycetes</taxon>
        <taxon>Kitasatosporales</taxon>
        <taxon>Streptomycetaceae</taxon>
        <taxon>Kitasatospora</taxon>
    </lineage>
</organism>
<proteinExistence type="predicted"/>
<feature type="compositionally biased region" description="Polar residues" evidence="1">
    <location>
        <begin position="20"/>
        <end position="29"/>
    </location>
</feature>
<feature type="compositionally biased region" description="Basic and acidic residues" evidence="1">
    <location>
        <begin position="63"/>
        <end position="78"/>
    </location>
</feature>
<name>A0A9W6PJ33_9ACTN</name>
<accession>A0A9W6PJ33</accession>
<dbReference type="EMBL" id="BSRX01000023">
    <property type="protein sequence ID" value="GLW56016.1"/>
    <property type="molecule type" value="Genomic_DNA"/>
</dbReference>
<evidence type="ECO:0000256" key="1">
    <source>
        <dbReference type="SAM" id="MobiDB-lite"/>
    </source>
</evidence>
<dbReference type="AlphaFoldDB" id="A0A9W6PJ33"/>
<protein>
    <submittedName>
        <fullName evidence="2">Uncharacterized protein</fullName>
    </submittedName>
</protein>